<dbReference type="InterPro" id="IPR019826">
    <property type="entry name" value="Carboxylesterase_B_AS"/>
</dbReference>
<dbReference type="InterPro" id="IPR019819">
    <property type="entry name" value="Carboxylesterase_B_CS"/>
</dbReference>
<keyword evidence="2 3" id="KW-0378">Hydrolase</keyword>
<dbReference type="InterPro" id="IPR029058">
    <property type="entry name" value="AB_hydrolase_fold"/>
</dbReference>
<comment type="similarity">
    <text evidence="1 3">Belongs to the type-B carboxylesterase/lipase family.</text>
</comment>
<dbReference type="PANTHER" id="PTHR43918">
    <property type="entry name" value="ACETYLCHOLINESTERASE"/>
    <property type="match status" value="1"/>
</dbReference>
<organism evidence="5 6">
    <name type="scientific">Naematelia encephala</name>
    <dbReference type="NCBI Taxonomy" id="71784"/>
    <lineage>
        <taxon>Eukaryota</taxon>
        <taxon>Fungi</taxon>
        <taxon>Dikarya</taxon>
        <taxon>Basidiomycota</taxon>
        <taxon>Agaricomycotina</taxon>
        <taxon>Tremellomycetes</taxon>
        <taxon>Tremellales</taxon>
        <taxon>Naemateliaceae</taxon>
        <taxon>Naematelia</taxon>
    </lineage>
</organism>
<dbReference type="InterPro" id="IPR002018">
    <property type="entry name" value="CarbesteraseB"/>
</dbReference>
<gene>
    <name evidence="5" type="ORF">BCR39DRAFT_558418</name>
</gene>
<feature type="domain" description="Carboxylesterase type B" evidence="4">
    <location>
        <begin position="32"/>
        <end position="532"/>
    </location>
</feature>
<keyword evidence="6" id="KW-1185">Reference proteome</keyword>
<evidence type="ECO:0000256" key="2">
    <source>
        <dbReference type="ARBA" id="ARBA00022801"/>
    </source>
</evidence>
<sequence>MLAIVFIIALLVVSSPASSSAIPQAHERRWSRPVVTIDNGPISGIHLESFDQDVFLGIPFAVPPTGENGLRFSNPVAYSESFPGTGHDGSAYSYSCPQYGPFAVGVGAPANQSEDCLTLNVVRPSGSFDENLPVLVWIYGGGYTAGATSDPVYNLSYIVQESANMGKPIIAVSMNYRTAIFGFIASQEVVDSGNSNLGLKDQRLALHWVKKHIGAFGGDCNKITIWGESAGAYSVGLQVLAYGGKQSGLFRGAIYESGTALATYQDIDHYQPLYDAIVNATDCSSSPNTLQCLRTLPYETIYNVSATYGFTPIIDGDFIPDWPSNLLETGQFDTDVANLIGANTDEGSATFFGWSGLNTDNEMISFLSNSTVTGLNISSGLAAQLVTAYSSDSLDGVPFGFVNEGINLTALGQLYRKSASIAGDLFIIAPRRYQCEVASYRGAKVYSYRFDQTPYIVPGFILGSLPLNPTHYSEISFVFGNPENLTDPYESYLGPSSNGNQALSSKMMRSWISFVAELDPNHDTLGETWPDYGYGPINMVFRDDGCYTEADDFRAIGIKLLNDHPKELLH</sequence>
<dbReference type="Gene3D" id="3.40.50.1820">
    <property type="entry name" value="alpha/beta hydrolase"/>
    <property type="match status" value="1"/>
</dbReference>
<evidence type="ECO:0000313" key="5">
    <source>
        <dbReference type="EMBL" id="ORY31062.1"/>
    </source>
</evidence>
<feature type="chain" id="PRO_5011826198" description="Carboxylic ester hydrolase" evidence="3">
    <location>
        <begin position="20"/>
        <end position="570"/>
    </location>
</feature>
<proteinExistence type="inferred from homology"/>
<dbReference type="PROSITE" id="PS00122">
    <property type="entry name" value="CARBOXYLESTERASE_B_1"/>
    <property type="match status" value="1"/>
</dbReference>
<dbReference type="InterPro" id="IPR050654">
    <property type="entry name" value="AChE-related_enzymes"/>
</dbReference>
<comment type="caution">
    <text evidence="5">The sequence shown here is derived from an EMBL/GenBank/DDBJ whole genome shotgun (WGS) entry which is preliminary data.</text>
</comment>
<dbReference type="STRING" id="71784.A0A1Y2B8A6"/>
<dbReference type="GO" id="GO:0052689">
    <property type="term" value="F:carboxylic ester hydrolase activity"/>
    <property type="evidence" value="ECO:0007669"/>
    <property type="project" value="TreeGrafter"/>
</dbReference>
<dbReference type="Pfam" id="PF00135">
    <property type="entry name" value="COesterase"/>
    <property type="match status" value="1"/>
</dbReference>
<dbReference type="EMBL" id="MCFC01000017">
    <property type="protein sequence ID" value="ORY31062.1"/>
    <property type="molecule type" value="Genomic_DNA"/>
</dbReference>
<dbReference type="PROSITE" id="PS00941">
    <property type="entry name" value="CARBOXYLESTERASE_B_2"/>
    <property type="match status" value="1"/>
</dbReference>
<feature type="signal peptide" evidence="3">
    <location>
        <begin position="1"/>
        <end position="19"/>
    </location>
</feature>
<reference evidence="5 6" key="1">
    <citation type="submission" date="2016-07" db="EMBL/GenBank/DDBJ databases">
        <title>Pervasive Adenine N6-methylation of Active Genes in Fungi.</title>
        <authorList>
            <consortium name="DOE Joint Genome Institute"/>
            <person name="Mondo S.J."/>
            <person name="Dannebaum R.O."/>
            <person name="Kuo R.C."/>
            <person name="Labutti K."/>
            <person name="Haridas S."/>
            <person name="Kuo A."/>
            <person name="Salamov A."/>
            <person name="Ahrendt S.R."/>
            <person name="Lipzen A."/>
            <person name="Sullivan W."/>
            <person name="Andreopoulos W.B."/>
            <person name="Clum A."/>
            <person name="Lindquist E."/>
            <person name="Daum C."/>
            <person name="Ramamoorthy G.K."/>
            <person name="Gryganskyi A."/>
            <person name="Culley D."/>
            <person name="Magnuson J.K."/>
            <person name="James T.Y."/>
            <person name="O'Malley M.A."/>
            <person name="Stajich J.E."/>
            <person name="Spatafora J.W."/>
            <person name="Visel A."/>
            <person name="Grigoriev I.V."/>
        </authorList>
    </citation>
    <scope>NUCLEOTIDE SEQUENCE [LARGE SCALE GENOMIC DNA]</scope>
    <source>
        <strain evidence="5 6">68-887.2</strain>
    </source>
</reference>
<evidence type="ECO:0000313" key="6">
    <source>
        <dbReference type="Proteomes" id="UP000193986"/>
    </source>
</evidence>
<evidence type="ECO:0000256" key="3">
    <source>
        <dbReference type="RuleBase" id="RU361235"/>
    </source>
</evidence>
<evidence type="ECO:0000259" key="4">
    <source>
        <dbReference type="Pfam" id="PF00135"/>
    </source>
</evidence>
<dbReference type="EC" id="3.1.1.-" evidence="3"/>
<dbReference type="PANTHER" id="PTHR43918:SF4">
    <property type="entry name" value="CARBOXYLIC ESTER HYDROLASE"/>
    <property type="match status" value="1"/>
</dbReference>
<dbReference type="AlphaFoldDB" id="A0A1Y2B8A6"/>
<protein>
    <recommendedName>
        <fullName evidence="3">Carboxylic ester hydrolase</fullName>
        <ecNumber evidence="3">3.1.1.-</ecNumber>
    </recommendedName>
</protein>
<dbReference type="SUPFAM" id="SSF53474">
    <property type="entry name" value="alpha/beta-Hydrolases"/>
    <property type="match status" value="1"/>
</dbReference>
<dbReference type="OrthoDB" id="408631at2759"/>
<evidence type="ECO:0000256" key="1">
    <source>
        <dbReference type="ARBA" id="ARBA00005964"/>
    </source>
</evidence>
<dbReference type="InParanoid" id="A0A1Y2B8A6"/>
<keyword evidence="3" id="KW-0732">Signal</keyword>
<dbReference type="Proteomes" id="UP000193986">
    <property type="component" value="Unassembled WGS sequence"/>
</dbReference>
<name>A0A1Y2B8A6_9TREE</name>
<accession>A0A1Y2B8A6</accession>